<feature type="region of interest" description="Disordered" evidence="1">
    <location>
        <begin position="37"/>
        <end position="79"/>
    </location>
</feature>
<keyword evidence="3" id="KW-1185">Reference proteome</keyword>
<dbReference type="Proteomes" id="UP001153269">
    <property type="component" value="Unassembled WGS sequence"/>
</dbReference>
<feature type="compositionally biased region" description="Basic and acidic residues" evidence="1">
    <location>
        <begin position="64"/>
        <end position="79"/>
    </location>
</feature>
<evidence type="ECO:0000313" key="2">
    <source>
        <dbReference type="EMBL" id="CAB1416527.1"/>
    </source>
</evidence>
<feature type="compositionally biased region" description="Acidic residues" evidence="1">
    <location>
        <begin position="37"/>
        <end position="63"/>
    </location>
</feature>
<comment type="caution">
    <text evidence="2">The sequence shown here is derived from an EMBL/GenBank/DDBJ whole genome shotgun (WGS) entry which is preliminary data.</text>
</comment>
<evidence type="ECO:0000313" key="3">
    <source>
        <dbReference type="Proteomes" id="UP001153269"/>
    </source>
</evidence>
<proteinExistence type="predicted"/>
<protein>
    <submittedName>
        <fullName evidence="2">Uncharacterized protein</fullName>
    </submittedName>
</protein>
<reference evidence="2" key="1">
    <citation type="submission" date="2020-03" db="EMBL/GenBank/DDBJ databases">
        <authorList>
            <person name="Weist P."/>
        </authorList>
    </citation>
    <scope>NUCLEOTIDE SEQUENCE</scope>
</reference>
<dbReference type="EMBL" id="CADEAL010000213">
    <property type="protein sequence ID" value="CAB1416527.1"/>
    <property type="molecule type" value="Genomic_DNA"/>
</dbReference>
<evidence type="ECO:0000256" key="1">
    <source>
        <dbReference type="SAM" id="MobiDB-lite"/>
    </source>
</evidence>
<accession>A0A9N7TP88</accession>
<organism evidence="2 3">
    <name type="scientific">Pleuronectes platessa</name>
    <name type="common">European plaice</name>
    <dbReference type="NCBI Taxonomy" id="8262"/>
    <lineage>
        <taxon>Eukaryota</taxon>
        <taxon>Metazoa</taxon>
        <taxon>Chordata</taxon>
        <taxon>Craniata</taxon>
        <taxon>Vertebrata</taxon>
        <taxon>Euteleostomi</taxon>
        <taxon>Actinopterygii</taxon>
        <taxon>Neopterygii</taxon>
        <taxon>Teleostei</taxon>
        <taxon>Neoteleostei</taxon>
        <taxon>Acanthomorphata</taxon>
        <taxon>Carangaria</taxon>
        <taxon>Pleuronectiformes</taxon>
        <taxon>Pleuronectoidei</taxon>
        <taxon>Pleuronectidae</taxon>
        <taxon>Pleuronectes</taxon>
    </lineage>
</organism>
<dbReference type="AlphaFoldDB" id="A0A9N7TP88"/>
<gene>
    <name evidence="2" type="ORF">PLEPLA_LOCUS4318</name>
</gene>
<sequence length="79" mass="8799">MQFITLVSTEWRPPSSDRWVIGACSFLHSICVAADDILGDEREEEEEEEEEEEAGPGEDDGDNDLDKDADHRELSGSTS</sequence>
<name>A0A9N7TP88_PLEPL</name>